<evidence type="ECO:0000313" key="8">
    <source>
        <dbReference type="EMBL" id="MDA0141442.1"/>
    </source>
</evidence>
<name>A0ABT4RS95_9ACTN</name>
<keyword evidence="9" id="KW-1185">Reference proteome</keyword>
<sequence>MARALELDGPRSLRLSDVPAEALAPRSIRVKALLSGVSHGTELSLYRGTSAFDERVFDRALRAFITPDTPTATYPAPLGYELVGRVAEVGEQVTELAPGDLVHVGAPHREEATLDLDVAAAATYPPVRLPQDAPLERWLFVSVGAVALVAVHDAQIKLGDHVAVIGLGAIGLLLVQMAKLAGAARVVAIDPVQSRRELSLKLGADDALDPTAAPDGPGAALKRSAGHGVDVAVETSGATAGLQAAVSAPGLGGRVVTVGFYQGGAPELRLGEEWHHNRLDMVSSMGAWGAPHRAYPAWNRPRVMQTVVDLLASGAVRTDGLPVRHFPFADAVDAYGWLDENPNEAVKVAFTYDGGER</sequence>
<evidence type="ECO:0000313" key="9">
    <source>
        <dbReference type="Proteomes" id="UP001147700"/>
    </source>
</evidence>
<comment type="similarity">
    <text evidence="2">Belongs to the zinc-containing alcohol dehydrogenase family.</text>
</comment>
<dbReference type="PANTHER" id="PTHR43350:SF19">
    <property type="entry name" value="D-GULOSIDE 3-DEHYDROGENASE"/>
    <property type="match status" value="1"/>
</dbReference>
<evidence type="ECO:0000259" key="7">
    <source>
        <dbReference type="Pfam" id="PF08240"/>
    </source>
</evidence>
<comment type="cofactor">
    <cofactor evidence="1">
        <name>Zn(2+)</name>
        <dbReference type="ChEBI" id="CHEBI:29105"/>
    </cofactor>
</comment>
<keyword evidence="5" id="KW-0560">Oxidoreductase</keyword>
<evidence type="ECO:0000256" key="2">
    <source>
        <dbReference type="ARBA" id="ARBA00008072"/>
    </source>
</evidence>
<reference evidence="8" key="1">
    <citation type="submission" date="2022-10" db="EMBL/GenBank/DDBJ databases">
        <title>The WGS of Solirubrobacter sp. CPCC 204708.</title>
        <authorList>
            <person name="Jiang Z."/>
        </authorList>
    </citation>
    <scope>NUCLEOTIDE SEQUENCE</scope>
    <source>
        <strain evidence="8">CPCC 204708</strain>
    </source>
</reference>
<feature type="domain" description="Alcohol dehydrogenase-like N-terminal" evidence="7">
    <location>
        <begin position="70"/>
        <end position="104"/>
    </location>
</feature>
<evidence type="ECO:0000256" key="5">
    <source>
        <dbReference type="ARBA" id="ARBA00023002"/>
    </source>
</evidence>
<dbReference type="InterPro" id="IPR013149">
    <property type="entry name" value="ADH-like_C"/>
</dbReference>
<feature type="domain" description="Alcohol dehydrogenase-like C-terminal" evidence="6">
    <location>
        <begin position="169"/>
        <end position="285"/>
    </location>
</feature>
<dbReference type="SUPFAM" id="SSF50129">
    <property type="entry name" value="GroES-like"/>
    <property type="match status" value="1"/>
</dbReference>
<evidence type="ECO:0000256" key="1">
    <source>
        <dbReference type="ARBA" id="ARBA00001947"/>
    </source>
</evidence>
<dbReference type="RefSeq" id="WP_202951955.1">
    <property type="nucleotide sequence ID" value="NZ_JAPCID010000057.1"/>
</dbReference>
<evidence type="ECO:0000256" key="4">
    <source>
        <dbReference type="ARBA" id="ARBA00022833"/>
    </source>
</evidence>
<evidence type="ECO:0000259" key="6">
    <source>
        <dbReference type="Pfam" id="PF00107"/>
    </source>
</evidence>
<keyword evidence="4" id="KW-0862">Zinc</keyword>
<dbReference type="InterPro" id="IPR011032">
    <property type="entry name" value="GroES-like_sf"/>
</dbReference>
<evidence type="ECO:0000256" key="3">
    <source>
        <dbReference type="ARBA" id="ARBA00022723"/>
    </source>
</evidence>
<proteinExistence type="inferred from homology"/>
<comment type="caution">
    <text evidence="8">The sequence shown here is derived from an EMBL/GenBank/DDBJ whole genome shotgun (WGS) entry which is preliminary data.</text>
</comment>
<dbReference type="SUPFAM" id="SSF51735">
    <property type="entry name" value="NAD(P)-binding Rossmann-fold domains"/>
    <property type="match status" value="1"/>
</dbReference>
<dbReference type="Gene3D" id="3.90.180.10">
    <property type="entry name" value="Medium-chain alcohol dehydrogenases, catalytic domain"/>
    <property type="match status" value="2"/>
</dbReference>
<dbReference type="InterPro" id="IPR013154">
    <property type="entry name" value="ADH-like_N"/>
</dbReference>
<dbReference type="PANTHER" id="PTHR43350">
    <property type="entry name" value="NAD-DEPENDENT ALCOHOL DEHYDROGENASE"/>
    <property type="match status" value="1"/>
</dbReference>
<protein>
    <submittedName>
        <fullName evidence="8">Zinc-binding alcohol dehydrogenase</fullName>
    </submittedName>
</protein>
<dbReference type="CDD" id="cd08255">
    <property type="entry name" value="2-desacetyl-2-hydroxyethyl_bacteriochlorophyllide_like"/>
    <property type="match status" value="1"/>
</dbReference>
<organism evidence="8 9">
    <name type="scientific">Solirubrobacter deserti</name>
    <dbReference type="NCBI Taxonomy" id="2282478"/>
    <lineage>
        <taxon>Bacteria</taxon>
        <taxon>Bacillati</taxon>
        <taxon>Actinomycetota</taxon>
        <taxon>Thermoleophilia</taxon>
        <taxon>Solirubrobacterales</taxon>
        <taxon>Solirubrobacteraceae</taxon>
        <taxon>Solirubrobacter</taxon>
    </lineage>
</organism>
<dbReference type="EMBL" id="JAPCID010000057">
    <property type="protein sequence ID" value="MDA0141442.1"/>
    <property type="molecule type" value="Genomic_DNA"/>
</dbReference>
<dbReference type="Pfam" id="PF00107">
    <property type="entry name" value="ADH_zinc_N"/>
    <property type="match status" value="1"/>
</dbReference>
<gene>
    <name evidence="8" type="ORF">OJ962_28370</name>
</gene>
<accession>A0ABT4RS95</accession>
<keyword evidence="3" id="KW-0479">Metal-binding</keyword>
<dbReference type="InterPro" id="IPR036291">
    <property type="entry name" value="NAD(P)-bd_dom_sf"/>
</dbReference>
<dbReference type="Pfam" id="PF08240">
    <property type="entry name" value="ADH_N"/>
    <property type="match status" value="1"/>
</dbReference>
<dbReference type="Gene3D" id="3.40.50.720">
    <property type="entry name" value="NAD(P)-binding Rossmann-like Domain"/>
    <property type="match status" value="1"/>
</dbReference>
<dbReference type="Proteomes" id="UP001147700">
    <property type="component" value="Unassembled WGS sequence"/>
</dbReference>